<keyword evidence="5" id="KW-0175">Coiled coil</keyword>
<reference evidence="8 9" key="1">
    <citation type="journal article" date="2024" name="Nat. Commun.">
        <title>Phylogenomics reveals the evolutionary origins of lichenization in chlorophyte algae.</title>
        <authorList>
            <person name="Puginier C."/>
            <person name="Libourel C."/>
            <person name="Otte J."/>
            <person name="Skaloud P."/>
            <person name="Haon M."/>
            <person name="Grisel S."/>
            <person name="Petersen M."/>
            <person name="Berrin J.G."/>
            <person name="Delaux P.M."/>
            <person name="Dal Grande F."/>
            <person name="Keller J."/>
        </authorList>
    </citation>
    <scope>NUCLEOTIDE SEQUENCE [LARGE SCALE GENOMIC DNA]</scope>
    <source>
        <strain evidence="8 9">SAG 245.80</strain>
    </source>
</reference>
<feature type="domain" description="BTB" evidence="7">
    <location>
        <begin position="844"/>
        <end position="935"/>
    </location>
</feature>
<protein>
    <recommendedName>
        <fullName evidence="7">BTB domain-containing protein</fullName>
    </recommendedName>
</protein>
<evidence type="ECO:0000256" key="3">
    <source>
        <dbReference type="ARBA" id="ARBA00023043"/>
    </source>
</evidence>
<dbReference type="InterPro" id="IPR000210">
    <property type="entry name" value="BTB/POZ_dom"/>
</dbReference>
<keyword evidence="2" id="KW-0677">Repeat</keyword>
<feature type="coiled-coil region" evidence="5">
    <location>
        <begin position="97"/>
        <end position="190"/>
    </location>
</feature>
<dbReference type="CDD" id="cd18186">
    <property type="entry name" value="BTB_POZ_ZBTB_KLHL-like"/>
    <property type="match status" value="1"/>
</dbReference>
<dbReference type="PROSITE" id="PS50097">
    <property type="entry name" value="BTB"/>
    <property type="match status" value="2"/>
</dbReference>
<feature type="region of interest" description="Disordered" evidence="6">
    <location>
        <begin position="1"/>
        <end position="47"/>
    </location>
</feature>
<dbReference type="Pfam" id="PF00651">
    <property type="entry name" value="BTB"/>
    <property type="match status" value="2"/>
</dbReference>
<dbReference type="SUPFAM" id="SSF48403">
    <property type="entry name" value="Ankyrin repeat"/>
    <property type="match status" value="1"/>
</dbReference>
<dbReference type="AlphaFoldDB" id="A0AAW1QIS5"/>
<feature type="compositionally biased region" description="Polar residues" evidence="6">
    <location>
        <begin position="424"/>
        <end position="435"/>
    </location>
</feature>
<dbReference type="PROSITE" id="PS50088">
    <property type="entry name" value="ANK_REPEAT"/>
    <property type="match status" value="1"/>
</dbReference>
<dbReference type="SUPFAM" id="SSF54695">
    <property type="entry name" value="POZ domain"/>
    <property type="match status" value="2"/>
</dbReference>
<dbReference type="GO" id="GO:0000151">
    <property type="term" value="C:ubiquitin ligase complex"/>
    <property type="evidence" value="ECO:0007669"/>
    <property type="project" value="TreeGrafter"/>
</dbReference>
<sequence>MVENSAAAVAKETPTTAVPKPKRRGDKAKKADGQQAKEPAAAEKIEAEDVKEGSVLTVIQRRLRAVNKKIKKCEEIEQARAAGKEINDQQEEVLSGKAKALANVEELERLVPLLREALEEDQKAAAERAAGAAATSARKEVEAALAAQETELSELRKAKEAAAKEAAEAAAKAQADAADAAAALAAAREATAAAEAAPPKEEAVAPLLARLVQLVYFGQMFMENGTEIPSLERLACVTYDEQRARESDMQGADLKVEDLLDISEFCKLVTQRPDGEAIAHKNALARCEELALKFVFAKDETVPPLSVTAAHLLERMGRVLALEEYQEAVPQIVDRPPAQEDAGAPALEAAKRSLDMHNIYAPQGLSGSGHLPAGVPGADVPFSSGYSAPMPPTPQPAAHAAPRDYPLFQHHTAPGGYHPGEPANPNSAMNPSQAGLPNGGAGAPFYGGHVSGLHFGGLQFGSVAPEEAAAGLARPPTHGALAPLTQAPPVSAALLAQAPAVARPQPATLDASHGAFGSVGDGVGPGAGAGAAEVGGGVPRGTSYGSDDAGISYYFVRARKAGPRSDIYAAARVGDLERARHLVDVEGVDVNARDRWDSVPLYYACACGHEEVARLLLEAGAQCNEFTFDGDRCHYAALTPAIRALLRQYEQRPPPLAPLAAALRPLAPADGGAGPAPAQIGSACRAELVIVVAGERVALHRAVAAARSPLLRRRLLGPWALQEGCAQREVWLRPSSLTPSAVRSLAAFLYTDRLDAPVEDAEVLVRAARRLGLREAAAAFAAERRTLQYYFKSTRLNDAVPRRFVLQPGALPEGARLGAHLGRLRAKAVALEAAGAAGAGADLADVRVRVGPRAFRCHRCILAARSEYFRALLERSLEAVGLTDVSVAAEGPGAGLGLGSGQGSQLPEAAIGGIGPSAFEIVLRFVYTDSIAKGGCSGAAPGSQGSDAHMCGDEDCGGWRDLETADELLFAADLFLLFSLKREVGDSVAAAWASSPPGMEPLVRMLLAADRARQLGYRYTNGITGASHGNIEGGGIGGAGVGTLLFDLREAYLEDRGGAGEMRDTCAAHFDVGTEDAAKGMCGAPPS</sequence>
<keyword evidence="9" id="KW-1185">Reference proteome</keyword>
<evidence type="ECO:0000256" key="6">
    <source>
        <dbReference type="SAM" id="MobiDB-lite"/>
    </source>
</evidence>
<feature type="domain" description="BTB" evidence="7">
    <location>
        <begin position="686"/>
        <end position="758"/>
    </location>
</feature>
<feature type="repeat" description="ANK" evidence="4">
    <location>
        <begin position="596"/>
        <end position="628"/>
    </location>
</feature>
<evidence type="ECO:0000256" key="2">
    <source>
        <dbReference type="ARBA" id="ARBA00022737"/>
    </source>
</evidence>
<dbReference type="InterPro" id="IPR036770">
    <property type="entry name" value="Ankyrin_rpt-contain_sf"/>
</dbReference>
<evidence type="ECO:0000256" key="4">
    <source>
        <dbReference type="PROSITE-ProRule" id="PRU00023"/>
    </source>
</evidence>
<dbReference type="Proteomes" id="UP001445335">
    <property type="component" value="Unassembled WGS sequence"/>
</dbReference>
<dbReference type="Gene3D" id="1.25.40.20">
    <property type="entry name" value="Ankyrin repeat-containing domain"/>
    <property type="match status" value="1"/>
</dbReference>
<dbReference type="SMART" id="SM00225">
    <property type="entry name" value="BTB"/>
    <property type="match status" value="2"/>
</dbReference>
<dbReference type="EMBL" id="JALJOU010000104">
    <property type="protein sequence ID" value="KAK9821294.1"/>
    <property type="molecule type" value="Genomic_DNA"/>
</dbReference>
<dbReference type="Pfam" id="PF12796">
    <property type="entry name" value="Ank_2"/>
    <property type="match status" value="1"/>
</dbReference>
<dbReference type="InterPro" id="IPR044515">
    <property type="entry name" value="ABTB1"/>
</dbReference>
<dbReference type="InterPro" id="IPR002110">
    <property type="entry name" value="Ankyrin_rpt"/>
</dbReference>
<feature type="region of interest" description="Disordered" evidence="6">
    <location>
        <begin position="407"/>
        <end position="436"/>
    </location>
</feature>
<gene>
    <name evidence="8" type="ORF">WJX81_002004</name>
</gene>
<evidence type="ECO:0000313" key="9">
    <source>
        <dbReference type="Proteomes" id="UP001445335"/>
    </source>
</evidence>
<organism evidence="8 9">
    <name type="scientific">Elliptochloris bilobata</name>
    <dbReference type="NCBI Taxonomy" id="381761"/>
    <lineage>
        <taxon>Eukaryota</taxon>
        <taxon>Viridiplantae</taxon>
        <taxon>Chlorophyta</taxon>
        <taxon>core chlorophytes</taxon>
        <taxon>Trebouxiophyceae</taxon>
        <taxon>Trebouxiophyceae incertae sedis</taxon>
        <taxon>Elliptochloris clade</taxon>
        <taxon>Elliptochloris</taxon>
    </lineage>
</organism>
<keyword evidence="3 4" id="KW-0040">ANK repeat</keyword>
<evidence type="ECO:0000259" key="7">
    <source>
        <dbReference type="PROSITE" id="PS50097"/>
    </source>
</evidence>
<comment type="caution">
    <text evidence="8">The sequence shown here is derived from an EMBL/GenBank/DDBJ whole genome shotgun (WGS) entry which is preliminary data.</text>
</comment>
<dbReference type="Gene3D" id="3.30.710.10">
    <property type="entry name" value="Potassium Channel Kv1.1, Chain A"/>
    <property type="match status" value="2"/>
</dbReference>
<evidence type="ECO:0000256" key="5">
    <source>
        <dbReference type="SAM" id="Coils"/>
    </source>
</evidence>
<dbReference type="SMART" id="SM00248">
    <property type="entry name" value="ANK"/>
    <property type="match status" value="2"/>
</dbReference>
<dbReference type="PANTHER" id="PTHR46231:SF1">
    <property type="entry name" value="ANKYRIN REPEAT AND BTB_POZ DOMAIN-CONTAINING PROTEIN 1"/>
    <property type="match status" value="1"/>
</dbReference>
<accession>A0AAW1QIS5</accession>
<dbReference type="PROSITE" id="PS50297">
    <property type="entry name" value="ANK_REP_REGION"/>
    <property type="match status" value="1"/>
</dbReference>
<name>A0AAW1QIS5_9CHLO</name>
<dbReference type="GO" id="GO:0005737">
    <property type="term" value="C:cytoplasm"/>
    <property type="evidence" value="ECO:0007669"/>
    <property type="project" value="TreeGrafter"/>
</dbReference>
<dbReference type="InterPro" id="IPR011333">
    <property type="entry name" value="SKP1/BTB/POZ_sf"/>
</dbReference>
<comment type="pathway">
    <text evidence="1">Protein modification; protein ubiquitination.</text>
</comment>
<proteinExistence type="predicted"/>
<evidence type="ECO:0000256" key="1">
    <source>
        <dbReference type="ARBA" id="ARBA00004906"/>
    </source>
</evidence>
<dbReference type="PANTHER" id="PTHR46231">
    <property type="entry name" value="ANKYRIN REPEAT AND BTB/POZ DOMAIN-CONTAINING PROTEIN 1"/>
    <property type="match status" value="1"/>
</dbReference>
<evidence type="ECO:0000313" key="8">
    <source>
        <dbReference type="EMBL" id="KAK9821294.1"/>
    </source>
</evidence>